<name>A0ABQ5BZQ0_9ASTR</name>
<dbReference type="EMBL" id="BQNB010013721">
    <property type="protein sequence ID" value="GJT19492.1"/>
    <property type="molecule type" value="Genomic_DNA"/>
</dbReference>
<accession>A0ABQ5BZQ0</accession>
<evidence type="ECO:0000313" key="1">
    <source>
        <dbReference type="EMBL" id="GJT19492.1"/>
    </source>
</evidence>
<keyword evidence="2" id="KW-1185">Reference proteome</keyword>
<reference evidence="1" key="2">
    <citation type="submission" date="2022-01" db="EMBL/GenBank/DDBJ databases">
        <authorList>
            <person name="Yamashiro T."/>
            <person name="Shiraishi A."/>
            <person name="Satake H."/>
            <person name="Nakayama K."/>
        </authorList>
    </citation>
    <scope>NUCLEOTIDE SEQUENCE</scope>
</reference>
<comment type="caution">
    <text evidence="1">The sequence shown here is derived from an EMBL/GenBank/DDBJ whole genome shotgun (WGS) entry which is preliminary data.</text>
</comment>
<organism evidence="1 2">
    <name type="scientific">Tanacetum coccineum</name>
    <dbReference type="NCBI Taxonomy" id="301880"/>
    <lineage>
        <taxon>Eukaryota</taxon>
        <taxon>Viridiplantae</taxon>
        <taxon>Streptophyta</taxon>
        <taxon>Embryophyta</taxon>
        <taxon>Tracheophyta</taxon>
        <taxon>Spermatophyta</taxon>
        <taxon>Magnoliopsida</taxon>
        <taxon>eudicotyledons</taxon>
        <taxon>Gunneridae</taxon>
        <taxon>Pentapetalae</taxon>
        <taxon>asterids</taxon>
        <taxon>campanulids</taxon>
        <taxon>Asterales</taxon>
        <taxon>Asteraceae</taxon>
        <taxon>Asteroideae</taxon>
        <taxon>Anthemideae</taxon>
        <taxon>Anthemidinae</taxon>
        <taxon>Tanacetum</taxon>
    </lineage>
</organism>
<protein>
    <submittedName>
        <fullName evidence="1">Uncharacterized protein</fullName>
    </submittedName>
</protein>
<sequence>MGNAIVKLVKRGGKRQDDPIGILQSRLVILIQTNVNTSGEENGRNNEEIQEEKRLRERRVVSSLDFHEKKLMLVCTGSTGVVQVSTVGYLRESTSSQDKEKEKGKLL</sequence>
<gene>
    <name evidence="1" type="ORF">Tco_0878198</name>
</gene>
<evidence type="ECO:0000313" key="2">
    <source>
        <dbReference type="Proteomes" id="UP001151760"/>
    </source>
</evidence>
<dbReference type="Proteomes" id="UP001151760">
    <property type="component" value="Unassembled WGS sequence"/>
</dbReference>
<proteinExistence type="predicted"/>
<reference evidence="1" key="1">
    <citation type="journal article" date="2022" name="Int. J. Mol. Sci.">
        <title>Draft Genome of Tanacetum Coccineum: Genomic Comparison of Closely Related Tanacetum-Family Plants.</title>
        <authorList>
            <person name="Yamashiro T."/>
            <person name="Shiraishi A."/>
            <person name="Nakayama K."/>
            <person name="Satake H."/>
        </authorList>
    </citation>
    <scope>NUCLEOTIDE SEQUENCE</scope>
</reference>